<dbReference type="SUPFAM" id="SSF57850">
    <property type="entry name" value="RING/U-box"/>
    <property type="match status" value="1"/>
</dbReference>
<dbReference type="Pfam" id="PF05605">
    <property type="entry name" value="zf-Di19"/>
    <property type="match status" value="1"/>
</dbReference>
<feature type="domain" description="RING-type" evidence="5">
    <location>
        <begin position="17"/>
        <end position="59"/>
    </location>
</feature>
<dbReference type="AlphaFoldDB" id="A0AAN9BYD1"/>
<reference evidence="6 7" key="1">
    <citation type="submission" date="2024-02" db="EMBL/GenBank/DDBJ databases">
        <title>Chromosome-scale genome assembly of the rough periwinkle Littorina saxatilis.</title>
        <authorList>
            <person name="De Jode A."/>
            <person name="Faria R."/>
            <person name="Formenti G."/>
            <person name="Sims Y."/>
            <person name="Smith T.P."/>
            <person name="Tracey A."/>
            <person name="Wood J.M.D."/>
            <person name="Zagrodzka Z.B."/>
            <person name="Johannesson K."/>
            <person name="Butlin R.K."/>
            <person name="Leder E.H."/>
        </authorList>
    </citation>
    <scope>NUCLEOTIDE SEQUENCE [LARGE SCALE GENOMIC DNA]</scope>
    <source>
        <strain evidence="6">Snail1</strain>
        <tissue evidence="6">Muscle</tissue>
    </source>
</reference>
<evidence type="ECO:0000256" key="1">
    <source>
        <dbReference type="ARBA" id="ARBA00022723"/>
    </source>
</evidence>
<dbReference type="GO" id="GO:0061630">
    <property type="term" value="F:ubiquitin protein ligase activity"/>
    <property type="evidence" value="ECO:0007669"/>
    <property type="project" value="TreeGrafter"/>
</dbReference>
<evidence type="ECO:0000256" key="2">
    <source>
        <dbReference type="ARBA" id="ARBA00022771"/>
    </source>
</evidence>
<dbReference type="SMART" id="SM00184">
    <property type="entry name" value="RING"/>
    <property type="match status" value="1"/>
</dbReference>
<dbReference type="GO" id="GO:0006511">
    <property type="term" value="P:ubiquitin-dependent protein catabolic process"/>
    <property type="evidence" value="ECO:0007669"/>
    <property type="project" value="TreeGrafter"/>
</dbReference>
<dbReference type="InterPro" id="IPR001841">
    <property type="entry name" value="Znf_RING"/>
</dbReference>
<keyword evidence="1" id="KW-0479">Metal-binding</keyword>
<dbReference type="GO" id="GO:0000209">
    <property type="term" value="P:protein polyubiquitination"/>
    <property type="evidence" value="ECO:0007669"/>
    <property type="project" value="TreeGrafter"/>
</dbReference>
<dbReference type="Pfam" id="PF13445">
    <property type="entry name" value="zf-RING_UBOX"/>
    <property type="match status" value="1"/>
</dbReference>
<evidence type="ECO:0000256" key="3">
    <source>
        <dbReference type="ARBA" id="ARBA00022833"/>
    </source>
</evidence>
<dbReference type="InterPro" id="IPR008598">
    <property type="entry name" value="Di19_Zn-bd"/>
</dbReference>
<keyword evidence="2 4" id="KW-0863">Zinc-finger</keyword>
<proteinExistence type="predicted"/>
<comment type="caution">
    <text evidence="6">The sequence shown here is derived from an EMBL/GenBank/DDBJ whole genome shotgun (WGS) entry which is preliminary data.</text>
</comment>
<dbReference type="EMBL" id="JBAMIC010000001">
    <property type="protein sequence ID" value="KAK7114098.1"/>
    <property type="molecule type" value="Genomic_DNA"/>
</dbReference>
<keyword evidence="7" id="KW-1185">Reference proteome</keyword>
<dbReference type="Gene3D" id="3.30.40.10">
    <property type="entry name" value="Zinc/RING finger domain, C3HC4 (zinc finger)"/>
    <property type="match status" value="1"/>
</dbReference>
<keyword evidence="3" id="KW-0862">Zinc</keyword>
<evidence type="ECO:0000256" key="4">
    <source>
        <dbReference type="PROSITE-ProRule" id="PRU00175"/>
    </source>
</evidence>
<protein>
    <recommendedName>
        <fullName evidence="5">RING-type domain-containing protein</fullName>
    </recommendedName>
</protein>
<accession>A0AAN9BYD1</accession>
<evidence type="ECO:0000313" key="6">
    <source>
        <dbReference type="EMBL" id="KAK7114098.1"/>
    </source>
</evidence>
<dbReference type="InterPro" id="IPR027370">
    <property type="entry name" value="Znf-RING_euk"/>
</dbReference>
<gene>
    <name evidence="6" type="ORF">V1264_000218</name>
</gene>
<dbReference type="Proteomes" id="UP001374579">
    <property type="component" value="Unassembled WGS sequence"/>
</dbReference>
<dbReference type="InterPro" id="IPR003903">
    <property type="entry name" value="UIM_dom"/>
</dbReference>
<dbReference type="PROSITE" id="PS50089">
    <property type="entry name" value="ZF_RING_2"/>
    <property type="match status" value="1"/>
</dbReference>
<dbReference type="GO" id="GO:0008270">
    <property type="term" value="F:zinc ion binding"/>
    <property type="evidence" value="ECO:0007669"/>
    <property type="project" value="UniProtKB-KW"/>
</dbReference>
<organism evidence="6 7">
    <name type="scientific">Littorina saxatilis</name>
    <dbReference type="NCBI Taxonomy" id="31220"/>
    <lineage>
        <taxon>Eukaryota</taxon>
        <taxon>Metazoa</taxon>
        <taxon>Spiralia</taxon>
        <taxon>Lophotrochozoa</taxon>
        <taxon>Mollusca</taxon>
        <taxon>Gastropoda</taxon>
        <taxon>Caenogastropoda</taxon>
        <taxon>Littorinimorpha</taxon>
        <taxon>Littorinoidea</taxon>
        <taxon>Littorinidae</taxon>
        <taxon>Littorina</taxon>
    </lineage>
</organism>
<sequence length="219" mass="24652">MAYNVALETDDLEQFTCAICMEIFVDPTRVACGHGHVFCDGCVRGLQPINNQLLCPQCRNPFNRSHSTPANDIVIIMRSSSGHCKTCGAQMAVPELRKHTETCDEPMSAEYKFRPIKRTSQPVPQPGPNRSTFQCPYCPQANLDCRGMVEHCNTRHLHDRSHVVCPICASMPWGDPGQCSTNYIQHLNTRHKFEYDTYVDYGQDDDAMLRAALEASLQN</sequence>
<dbReference type="InterPro" id="IPR013083">
    <property type="entry name" value="Znf_RING/FYVE/PHD"/>
</dbReference>
<dbReference type="PANTHER" id="PTHR46016:SF1">
    <property type="entry name" value="RING-TYPE DOMAIN-CONTAINING PROTEIN"/>
    <property type="match status" value="1"/>
</dbReference>
<dbReference type="PANTHER" id="PTHR46016">
    <property type="entry name" value="ZINC FINGER, RING/FYVE/PHD-TYPE"/>
    <property type="match status" value="1"/>
</dbReference>
<evidence type="ECO:0000313" key="7">
    <source>
        <dbReference type="Proteomes" id="UP001374579"/>
    </source>
</evidence>
<dbReference type="PROSITE" id="PS50330">
    <property type="entry name" value="UIM"/>
    <property type="match status" value="1"/>
</dbReference>
<dbReference type="InterPro" id="IPR051438">
    <property type="entry name" value="RNF_E3_ubiq-protein_ligase"/>
</dbReference>
<name>A0AAN9BYD1_9CAEN</name>
<evidence type="ECO:0000259" key="5">
    <source>
        <dbReference type="PROSITE" id="PS50089"/>
    </source>
</evidence>